<dbReference type="EMBL" id="MHFR01000058">
    <property type="protein sequence ID" value="OGW95767.1"/>
    <property type="molecule type" value="Genomic_DNA"/>
</dbReference>
<protein>
    <recommendedName>
        <fullName evidence="2">Ice-binding protein C-terminal domain-containing protein</fullName>
    </recommendedName>
</protein>
<sequence>MKKIVIKLMMLLAISVVALGVSSVYAAVPSINGTVGATEWDNAPYPYYLNLTDPNDVGIGDDNIPDSYDISRVVLLQELDAYGGDGTAANDGVYLLIETYASPSFVDLDGGPKPWTVVSMSGDFNNDGVYDIFLTHTANSDGTGQKVVVTFFDGVSFVDEDLSIQGSWAIGADGIEYFLPTGKYGTPPNTPFPNSFVGNIVYDNGGSNRDDVVRGTLVPEPSSLLLLGSSLLGLLGIGIRKK</sequence>
<proteinExistence type="predicted"/>
<evidence type="ECO:0000313" key="4">
    <source>
        <dbReference type="Proteomes" id="UP000178187"/>
    </source>
</evidence>
<reference evidence="3 4" key="1">
    <citation type="journal article" date="2016" name="Nat. Commun.">
        <title>Thousands of microbial genomes shed light on interconnected biogeochemical processes in an aquifer system.</title>
        <authorList>
            <person name="Anantharaman K."/>
            <person name="Brown C.T."/>
            <person name="Hug L.A."/>
            <person name="Sharon I."/>
            <person name="Castelle C.J."/>
            <person name="Probst A.J."/>
            <person name="Thomas B.C."/>
            <person name="Singh A."/>
            <person name="Wilkins M.J."/>
            <person name="Karaoz U."/>
            <person name="Brodie E.L."/>
            <person name="Williams K.H."/>
            <person name="Hubbard S.S."/>
            <person name="Banfield J.F."/>
        </authorList>
    </citation>
    <scope>NUCLEOTIDE SEQUENCE [LARGE SCALE GENOMIC DNA]</scope>
</reference>
<accession>A0A1G1KS78</accession>
<gene>
    <name evidence="3" type="ORF">A3G33_05850</name>
</gene>
<keyword evidence="1" id="KW-0732">Signal</keyword>
<dbReference type="Proteomes" id="UP000178187">
    <property type="component" value="Unassembled WGS sequence"/>
</dbReference>
<organism evidence="3 4">
    <name type="scientific">Candidatus Danuiimicrobium aquiferis</name>
    <dbReference type="NCBI Taxonomy" id="1801832"/>
    <lineage>
        <taxon>Bacteria</taxon>
        <taxon>Pseudomonadati</taxon>
        <taxon>Candidatus Omnitrophota</taxon>
        <taxon>Candidatus Danuiimicrobium</taxon>
    </lineage>
</organism>
<dbReference type="InterPro" id="IPR013424">
    <property type="entry name" value="Ice-binding_C"/>
</dbReference>
<evidence type="ECO:0000256" key="1">
    <source>
        <dbReference type="SAM" id="SignalP"/>
    </source>
</evidence>
<evidence type="ECO:0000313" key="3">
    <source>
        <dbReference type="EMBL" id="OGW95767.1"/>
    </source>
</evidence>
<name>A0A1G1KS78_9BACT</name>
<feature type="signal peptide" evidence="1">
    <location>
        <begin position="1"/>
        <end position="26"/>
    </location>
</feature>
<dbReference type="Pfam" id="PF07589">
    <property type="entry name" value="PEP-CTERM"/>
    <property type="match status" value="1"/>
</dbReference>
<feature type="domain" description="Ice-binding protein C-terminal" evidence="2">
    <location>
        <begin position="218"/>
        <end position="241"/>
    </location>
</feature>
<dbReference type="NCBIfam" id="TIGR02595">
    <property type="entry name" value="PEP_CTERM"/>
    <property type="match status" value="1"/>
</dbReference>
<dbReference type="AlphaFoldDB" id="A0A1G1KS78"/>
<evidence type="ECO:0000259" key="2">
    <source>
        <dbReference type="Pfam" id="PF07589"/>
    </source>
</evidence>
<comment type="caution">
    <text evidence="3">The sequence shown here is derived from an EMBL/GenBank/DDBJ whole genome shotgun (WGS) entry which is preliminary data.</text>
</comment>
<feature type="chain" id="PRO_5009576515" description="Ice-binding protein C-terminal domain-containing protein" evidence="1">
    <location>
        <begin position="27"/>
        <end position="242"/>
    </location>
</feature>